<evidence type="ECO:0000313" key="2">
    <source>
        <dbReference type="Proteomes" id="UP001607303"/>
    </source>
</evidence>
<proteinExistence type="predicted"/>
<evidence type="ECO:0000313" key="1">
    <source>
        <dbReference type="EMBL" id="KAL2721815.1"/>
    </source>
</evidence>
<reference evidence="1 2" key="1">
    <citation type="journal article" date="2024" name="Ann. Entomol. Soc. Am.">
        <title>Genomic analyses of the southern and eastern yellowjacket wasps (Hymenoptera: Vespidae) reveal evolutionary signatures of social life.</title>
        <authorList>
            <person name="Catto M.A."/>
            <person name="Caine P.B."/>
            <person name="Orr S.E."/>
            <person name="Hunt B.G."/>
            <person name="Goodisman M.A.D."/>
        </authorList>
    </citation>
    <scope>NUCLEOTIDE SEQUENCE [LARGE SCALE GENOMIC DNA]</scope>
    <source>
        <strain evidence="1">232</strain>
        <tissue evidence="1">Head and thorax</tissue>
    </source>
</reference>
<gene>
    <name evidence="1" type="ORF">V1477_020635</name>
</gene>
<dbReference type="EMBL" id="JAYRBN010000116">
    <property type="protein sequence ID" value="KAL2721815.1"/>
    <property type="molecule type" value="Genomic_DNA"/>
</dbReference>
<dbReference type="AlphaFoldDB" id="A0ABD2AMQ6"/>
<name>A0ABD2AMQ6_VESMC</name>
<keyword evidence="2" id="KW-1185">Reference proteome</keyword>
<dbReference type="Proteomes" id="UP001607303">
    <property type="component" value="Unassembled WGS sequence"/>
</dbReference>
<comment type="caution">
    <text evidence="1">The sequence shown here is derived from an EMBL/GenBank/DDBJ whole genome shotgun (WGS) entry which is preliminary data.</text>
</comment>
<sequence>MSTIFKPILKTFEASNYDKRRHKTRFENLEFMSYQAFNVSLYSTEQFTDVLYTSRIFSHELLMRFSLVTTSIGHLDILRQQACIRSFSNNFVCLWSPGHYGKTNYNEIFYEKK</sequence>
<protein>
    <submittedName>
        <fullName evidence="1">Uncharacterized protein</fullName>
    </submittedName>
</protein>
<organism evidence="1 2">
    <name type="scientific">Vespula maculifrons</name>
    <name type="common">Eastern yellow jacket</name>
    <name type="synonym">Wasp</name>
    <dbReference type="NCBI Taxonomy" id="7453"/>
    <lineage>
        <taxon>Eukaryota</taxon>
        <taxon>Metazoa</taxon>
        <taxon>Ecdysozoa</taxon>
        <taxon>Arthropoda</taxon>
        <taxon>Hexapoda</taxon>
        <taxon>Insecta</taxon>
        <taxon>Pterygota</taxon>
        <taxon>Neoptera</taxon>
        <taxon>Endopterygota</taxon>
        <taxon>Hymenoptera</taxon>
        <taxon>Apocrita</taxon>
        <taxon>Aculeata</taxon>
        <taxon>Vespoidea</taxon>
        <taxon>Vespidae</taxon>
        <taxon>Vespinae</taxon>
        <taxon>Vespula</taxon>
    </lineage>
</organism>
<accession>A0ABD2AMQ6</accession>